<accession>A0A2V1HR11</accession>
<evidence type="ECO:0000313" key="3">
    <source>
        <dbReference type="Proteomes" id="UP000244893"/>
    </source>
</evidence>
<evidence type="ECO:0000256" key="1">
    <source>
        <dbReference type="SAM" id="MobiDB-lite"/>
    </source>
</evidence>
<dbReference type="AlphaFoldDB" id="A0A2V1HR11"/>
<dbReference type="Proteomes" id="UP000244893">
    <property type="component" value="Unassembled WGS sequence"/>
</dbReference>
<dbReference type="RefSeq" id="WP_116754734.1">
    <property type="nucleotide sequence ID" value="NZ_JBHUEX010000001.1"/>
</dbReference>
<sequence length="298" mass="28425">MSDRSEAREFSSVLRAVLLGAGLAATWFAASALLDSPAAHAAEPTGATAPAGLLSSTDGLLDGVDGALDSVGGVVDEALTAVGSTVDSDLASSVVTPVAETVDTVVVDVVAPLPVVGQPVVDATGTAPVTTILAPVASTIDSALGATGEAVGDAGGVVDGLLDVDLPSTVTPIVGSHGPVVGISLLAASAGVPNTDVAALPTRTPFTAPAASAALVAVEAALPASPAVPAPAPGGPRGPLDVPTDGTTNPSSSGSGFAAPAATLGDRYTSASASAVTGFADSAWALVSATYDTDTSPD</sequence>
<proteinExistence type="predicted"/>
<gene>
    <name evidence="2" type="ORF">DDQ50_00185</name>
</gene>
<name>A0A2V1HR11_9MICO</name>
<organism evidence="2 3">
    <name type="scientific">Amnibacterium flavum</name>
    <dbReference type="NCBI Taxonomy" id="2173173"/>
    <lineage>
        <taxon>Bacteria</taxon>
        <taxon>Bacillati</taxon>
        <taxon>Actinomycetota</taxon>
        <taxon>Actinomycetes</taxon>
        <taxon>Micrococcales</taxon>
        <taxon>Microbacteriaceae</taxon>
        <taxon>Amnibacterium</taxon>
    </lineage>
</organism>
<feature type="compositionally biased region" description="Low complexity" evidence="1">
    <location>
        <begin position="250"/>
        <end position="260"/>
    </location>
</feature>
<feature type="region of interest" description="Disordered" evidence="1">
    <location>
        <begin position="228"/>
        <end position="260"/>
    </location>
</feature>
<keyword evidence="3" id="KW-1185">Reference proteome</keyword>
<protein>
    <submittedName>
        <fullName evidence="2">Uncharacterized protein</fullName>
    </submittedName>
</protein>
<dbReference type="EMBL" id="QEOP01000001">
    <property type="protein sequence ID" value="PVZ94995.1"/>
    <property type="molecule type" value="Genomic_DNA"/>
</dbReference>
<reference evidence="2 3" key="1">
    <citation type="submission" date="2018-05" db="EMBL/GenBank/DDBJ databases">
        <title>Amnibacterium sp. M8JJ-5, whole genome shotgun sequence.</title>
        <authorList>
            <person name="Tuo L."/>
        </authorList>
    </citation>
    <scope>NUCLEOTIDE SEQUENCE [LARGE SCALE GENOMIC DNA]</scope>
    <source>
        <strain evidence="2 3">M8JJ-5</strain>
    </source>
</reference>
<evidence type="ECO:0000313" key="2">
    <source>
        <dbReference type="EMBL" id="PVZ94995.1"/>
    </source>
</evidence>
<comment type="caution">
    <text evidence="2">The sequence shown here is derived from an EMBL/GenBank/DDBJ whole genome shotgun (WGS) entry which is preliminary data.</text>
</comment>